<dbReference type="EMBL" id="JAMKOV010000032">
    <property type="protein sequence ID" value="KAI8035650.1"/>
    <property type="molecule type" value="Genomic_DNA"/>
</dbReference>
<keyword evidence="2" id="KW-1185">Reference proteome</keyword>
<accession>A0A9P9YEW1</accession>
<proteinExistence type="predicted"/>
<evidence type="ECO:0000313" key="2">
    <source>
        <dbReference type="Proteomes" id="UP001059596"/>
    </source>
</evidence>
<name>A0A9P9YEW1_9MUSC</name>
<reference evidence="1" key="1">
    <citation type="journal article" date="2023" name="Genome Biol. Evol.">
        <title>Long-read-based Genome Assembly of Drosophila gunungcola Reveals Fewer Chemosensory Genes in Flower-breeding Species.</title>
        <authorList>
            <person name="Negi A."/>
            <person name="Liao B.Y."/>
            <person name="Yeh S.D."/>
        </authorList>
    </citation>
    <scope>NUCLEOTIDE SEQUENCE</scope>
    <source>
        <strain evidence="1">Sukarami</strain>
    </source>
</reference>
<sequence>MNSASQRIKNGKSVKKLEDALEEMGMQGVLPYLQENYQGQRTIKRKLEQFCASQGLLFYRR</sequence>
<organism evidence="1 2">
    <name type="scientific">Drosophila gunungcola</name>
    <name type="common">fruit fly</name>
    <dbReference type="NCBI Taxonomy" id="103775"/>
    <lineage>
        <taxon>Eukaryota</taxon>
        <taxon>Metazoa</taxon>
        <taxon>Ecdysozoa</taxon>
        <taxon>Arthropoda</taxon>
        <taxon>Hexapoda</taxon>
        <taxon>Insecta</taxon>
        <taxon>Pterygota</taxon>
        <taxon>Neoptera</taxon>
        <taxon>Endopterygota</taxon>
        <taxon>Diptera</taxon>
        <taxon>Brachycera</taxon>
        <taxon>Muscomorpha</taxon>
        <taxon>Ephydroidea</taxon>
        <taxon>Drosophilidae</taxon>
        <taxon>Drosophila</taxon>
        <taxon>Sophophora</taxon>
    </lineage>
</organism>
<dbReference type="Proteomes" id="UP001059596">
    <property type="component" value="Unassembled WGS sequence"/>
</dbReference>
<gene>
    <name evidence="1" type="ORF">M5D96_011563</name>
</gene>
<comment type="caution">
    <text evidence="1">The sequence shown here is derived from an EMBL/GenBank/DDBJ whole genome shotgun (WGS) entry which is preliminary data.</text>
</comment>
<evidence type="ECO:0000313" key="1">
    <source>
        <dbReference type="EMBL" id="KAI8035650.1"/>
    </source>
</evidence>
<protein>
    <submittedName>
        <fullName evidence="1">Uncharacterized protein</fullName>
    </submittedName>
</protein>
<dbReference type="AlphaFoldDB" id="A0A9P9YEW1"/>